<accession>A0ABV7T354</accession>
<reference evidence="2" key="1">
    <citation type="journal article" date="2019" name="Int. J. Syst. Evol. Microbiol.">
        <title>The Global Catalogue of Microorganisms (GCM) 10K type strain sequencing project: providing services to taxonomists for standard genome sequencing and annotation.</title>
        <authorList>
            <consortium name="The Broad Institute Genomics Platform"/>
            <consortium name="The Broad Institute Genome Sequencing Center for Infectious Disease"/>
            <person name="Wu L."/>
            <person name="Ma J."/>
        </authorList>
    </citation>
    <scope>NUCLEOTIDE SEQUENCE [LARGE SCALE GENOMIC DNA]</scope>
    <source>
        <strain evidence="2">KCTC 42447</strain>
    </source>
</reference>
<dbReference type="RefSeq" id="WP_386362748.1">
    <property type="nucleotide sequence ID" value="NZ_JBHRXZ010000016.1"/>
</dbReference>
<protein>
    <submittedName>
        <fullName evidence="1">Uncharacterized protein</fullName>
    </submittedName>
</protein>
<sequence length="32" mass="3598">MPRGWWHNPLPLGEETTFPFCCVKVIAARGPS</sequence>
<dbReference type="EMBL" id="JBHRXZ010000016">
    <property type="protein sequence ID" value="MFC3607483.1"/>
    <property type="molecule type" value="Genomic_DNA"/>
</dbReference>
<name>A0ABV7T354_9GAMM</name>
<evidence type="ECO:0000313" key="2">
    <source>
        <dbReference type="Proteomes" id="UP001595630"/>
    </source>
</evidence>
<evidence type="ECO:0000313" key="1">
    <source>
        <dbReference type="EMBL" id="MFC3607483.1"/>
    </source>
</evidence>
<gene>
    <name evidence="1" type="ORF">ACFOMF_06815</name>
</gene>
<proteinExistence type="predicted"/>
<keyword evidence="2" id="KW-1185">Reference proteome</keyword>
<dbReference type="Proteomes" id="UP001595630">
    <property type="component" value="Unassembled WGS sequence"/>
</dbReference>
<comment type="caution">
    <text evidence="1">The sequence shown here is derived from an EMBL/GenBank/DDBJ whole genome shotgun (WGS) entry which is preliminary data.</text>
</comment>
<organism evidence="1 2">
    <name type="scientific">Stutzerimonas tarimensis</name>
    <dbReference type="NCBI Taxonomy" id="1507735"/>
    <lineage>
        <taxon>Bacteria</taxon>
        <taxon>Pseudomonadati</taxon>
        <taxon>Pseudomonadota</taxon>
        <taxon>Gammaproteobacteria</taxon>
        <taxon>Pseudomonadales</taxon>
        <taxon>Pseudomonadaceae</taxon>
        <taxon>Stutzerimonas</taxon>
    </lineage>
</organism>